<evidence type="ECO:0000256" key="2">
    <source>
        <dbReference type="ARBA" id="ARBA00022448"/>
    </source>
</evidence>
<dbReference type="PANTHER" id="PTHR45638">
    <property type="entry name" value="CYCLIC NUCLEOTIDE-GATED CATION CHANNEL SUBUNIT A"/>
    <property type="match status" value="1"/>
</dbReference>
<dbReference type="GO" id="GO:0007606">
    <property type="term" value="P:sensory perception of chemical stimulus"/>
    <property type="evidence" value="ECO:0000318"/>
    <property type="project" value="GO_Central"/>
</dbReference>
<dbReference type="Gene3D" id="1.10.287.70">
    <property type="match status" value="1"/>
</dbReference>
<evidence type="ECO:0000256" key="4">
    <source>
        <dbReference type="ARBA" id="ARBA00022989"/>
    </source>
</evidence>
<feature type="transmembrane region" description="Helical" evidence="9">
    <location>
        <begin position="347"/>
        <end position="368"/>
    </location>
</feature>
<feature type="domain" description="Cyclic nucleotide-binding" evidence="10">
    <location>
        <begin position="443"/>
        <end position="549"/>
    </location>
</feature>
<dbReference type="GO" id="GO:0098655">
    <property type="term" value="P:monoatomic cation transmembrane transport"/>
    <property type="evidence" value="ECO:0000318"/>
    <property type="project" value="GO_Central"/>
</dbReference>
<dbReference type="InterPro" id="IPR050866">
    <property type="entry name" value="CNG_cation_channel"/>
</dbReference>
<feature type="transmembrane region" description="Helical" evidence="9">
    <location>
        <begin position="64"/>
        <end position="88"/>
    </location>
</feature>
<evidence type="ECO:0000256" key="6">
    <source>
        <dbReference type="ARBA" id="ARBA00023136"/>
    </source>
</evidence>
<dbReference type="OMA" id="IVLFHWN"/>
<feature type="transmembrane region" description="Helical" evidence="9">
    <location>
        <begin position="94"/>
        <end position="115"/>
    </location>
</feature>
<dbReference type="InParanoid" id="A8Y2G3"/>
<dbReference type="FunCoup" id="A8Y2G3">
    <property type="interactions" value="3"/>
</dbReference>
<evidence type="ECO:0000313" key="11">
    <source>
        <dbReference type="EMBL" id="CAP39085.2"/>
    </source>
</evidence>
<evidence type="ECO:0000256" key="7">
    <source>
        <dbReference type="ARBA" id="ARBA00023286"/>
    </source>
</evidence>
<dbReference type="InterPro" id="IPR000595">
    <property type="entry name" value="cNMP-bd_dom"/>
</dbReference>
<dbReference type="HOGENOM" id="CLU_005746_12_0_1"/>
<dbReference type="GO" id="GO:0030553">
    <property type="term" value="F:cGMP binding"/>
    <property type="evidence" value="ECO:0000318"/>
    <property type="project" value="GO_Central"/>
</dbReference>
<accession>A8Y2G3</accession>
<keyword evidence="6 9" id="KW-0472">Membrane</keyword>
<dbReference type="FunFam" id="2.60.120.10:FF:000375">
    <property type="entry name" value="Cyclic Nucleotide Gated channel"/>
    <property type="match status" value="1"/>
</dbReference>
<evidence type="ECO:0000256" key="5">
    <source>
        <dbReference type="ARBA" id="ARBA00023065"/>
    </source>
</evidence>
<dbReference type="CDD" id="cd00038">
    <property type="entry name" value="CAP_ED"/>
    <property type="match status" value="1"/>
</dbReference>
<sequence>MDSESSESESVDPLQFEVDEKYFENVELESYDVYPTGWTIFKEIFEDTRNRLLYFYVSSNSRYYYLWSLLVSIGVLYNAFAIVIFIFADIKSQYFWNWIFWNIFFDIIFSMDIFIQSRLSKGFFEIQVLKKFSAYLHEGEEVKNTLKLRKNYFMQKLKVANDILCLFPLDFILFYDDSISLLRTVRIIKVIRLIDFVQRTQQRTTFPRLFKIVILAGSCIVLFHWNACVYFLFSIYEGITEESQTEFGFSYYKVFEPVFPNCEAYVDDNCWYNEDIDHTLDLDDVRDSYKMDLVNYWKNKHYRWETGNFSREYSMSVYWSALTITTCGQQPWPSTSSQNSLEICDTLIGVLVFATIIGSVGSVVVQMSQSVNEFRQMMDGIKFYMKYREVNSAIQERALSCFMYLMAHNQLDDEHCILSLLPPRLQANIAANLHMETLQKVQIFQLCESRFMHEVVLLVKQQVFSPNDYLCRKNEKAKEMFIVKKGKLRVIDDDTGKELDELNEGATFGELSIVHVKGNLLGTRRCVSLQSIGYSDIYVLYRDDVTRLLQEFPQEYKTIVMNAREMLHSRGLLETTELGEMCDPDDYEEAEDIVLEDMPVVEQLTRLNGIIEDLDASLNEMIISFSNSCIYYKQKVTCLENTFNQHRNEIRRDFKETNVVI</sequence>
<evidence type="ECO:0000256" key="9">
    <source>
        <dbReference type="SAM" id="Phobius"/>
    </source>
</evidence>
<dbReference type="GO" id="GO:0017071">
    <property type="term" value="C:intracellular cyclic nucleotide activated cation channel complex"/>
    <property type="evidence" value="ECO:0000318"/>
    <property type="project" value="GO_Central"/>
</dbReference>
<keyword evidence="12" id="KW-1185">Reference proteome</keyword>
<keyword evidence="5" id="KW-0406">Ion transport</keyword>
<evidence type="ECO:0000259" key="10">
    <source>
        <dbReference type="PROSITE" id="PS50042"/>
    </source>
</evidence>
<dbReference type="InterPro" id="IPR014710">
    <property type="entry name" value="RmlC-like_jellyroll"/>
</dbReference>
<dbReference type="AlphaFoldDB" id="A8Y2G3"/>
<dbReference type="STRING" id="6238.A8Y2G3"/>
<proteinExistence type="predicted"/>
<dbReference type="GO" id="GO:0005886">
    <property type="term" value="C:plasma membrane"/>
    <property type="evidence" value="ECO:0000318"/>
    <property type="project" value="GO_Central"/>
</dbReference>
<comment type="subcellular location">
    <subcellularLocation>
        <location evidence="1">Membrane</location>
        <topology evidence="1">Multi-pass membrane protein</topology>
    </subcellularLocation>
</comment>
<dbReference type="Gene3D" id="2.60.120.10">
    <property type="entry name" value="Jelly Rolls"/>
    <property type="match status" value="1"/>
</dbReference>
<evidence type="ECO:0000256" key="1">
    <source>
        <dbReference type="ARBA" id="ARBA00004141"/>
    </source>
</evidence>
<dbReference type="EMBL" id="HE600977">
    <property type="protein sequence ID" value="CAP39085.2"/>
    <property type="molecule type" value="Genomic_DNA"/>
</dbReference>
<dbReference type="WormBase" id="CBG22517a">
    <property type="protein sequence ID" value="CBP27652"/>
    <property type="gene ID" value="WBGene00041056"/>
    <property type="gene designation" value="Cbr-che-6"/>
</dbReference>
<evidence type="ECO:0000313" key="13">
    <source>
        <dbReference type="WormBase" id="CBG22517a"/>
    </source>
</evidence>
<evidence type="ECO:0000313" key="12">
    <source>
        <dbReference type="Proteomes" id="UP000008549"/>
    </source>
</evidence>
<dbReference type="GO" id="GO:0005222">
    <property type="term" value="F:intracellularly cAMP-activated cation channel activity"/>
    <property type="evidence" value="ECO:0000318"/>
    <property type="project" value="GO_Central"/>
</dbReference>
<dbReference type="Proteomes" id="UP000008549">
    <property type="component" value="Unassembled WGS sequence"/>
</dbReference>
<dbReference type="PROSITE" id="PS50042">
    <property type="entry name" value="CNMP_BINDING_3"/>
    <property type="match status" value="1"/>
</dbReference>
<keyword evidence="7" id="KW-1071">Ligand-gated ion channel</keyword>
<keyword evidence="4 9" id="KW-1133">Transmembrane helix</keyword>
<organism evidence="11 12">
    <name type="scientific">Caenorhabditis briggsae</name>
    <dbReference type="NCBI Taxonomy" id="6238"/>
    <lineage>
        <taxon>Eukaryota</taxon>
        <taxon>Metazoa</taxon>
        <taxon>Ecdysozoa</taxon>
        <taxon>Nematoda</taxon>
        <taxon>Chromadorea</taxon>
        <taxon>Rhabditida</taxon>
        <taxon>Rhabditina</taxon>
        <taxon>Rhabditomorpha</taxon>
        <taxon>Rhabditoidea</taxon>
        <taxon>Rhabditidae</taxon>
        <taxon>Peloderinae</taxon>
        <taxon>Caenorhabditis</taxon>
    </lineage>
</organism>
<dbReference type="SMART" id="SM00100">
    <property type="entry name" value="cNMP"/>
    <property type="match status" value="1"/>
</dbReference>
<protein>
    <submittedName>
        <fullName evidence="11">Protein CBG22517</fullName>
    </submittedName>
</protein>
<dbReference type="SUPFAM" id="SSF51206">
    <property type="entry name" value="cAMP-binding domain-like"/>
    <property type="match status" value="1"/>
</dbReference>
<reference evidence="11 12" key="2">
    <citation type="journal article" date="2011" name="PLoS Genet.">
        <title>Caenorhabditis briggsae recombinant inbred line genotypes reveal inter-strain incompatibility and the evolution of recombination.</title>
        <authorList>
            <person name="Ross J.A."/>
            <person name="Koboldt D.C."/>
            <person name="Staisch J.E."/>
            <person name="Chamberlin H.M."/>
            <person name="Gupta B.P."/>
            <person name="Miller R.D."/>
            <person name="Baird S.E."/>
            <person name="Haag E.S."/>
        </authorList>
    </citation>
    <scope>NUCLEOTIDE SEQUENCE [LARGE SCALE GENOMIC DNA]</scope>
    <source>
        <strain evidence="11 12">AF16</strain>
    </source>
</reference>
<feature type="transmembrane region" description="Helical" evidence="9">
    <location>
        <begin position="209"/>
        <end position="233"/>
    </location>
</feature>
<dbReference type="FunFam" id="1.10.287.630:FF:000001">
    <property type="entry name" value="Cyclic nucleotide-gated channel alpha 3"/>
    <property type="match status" value="1"/>
</dbReference>
<evidence type="ECO:0000256" key="8">
    <source>
        <dbReference type="ARBA" id="ARBA00023303"/>
    </source>
</evidence>
<dbReference type="SUPFAM" id="SSF81324">
    <property type="entry name" value="Voltage-gated potassium channels"/>
    <property type="match status" value="1"/>
</dbReference>
<dbReference type="InterPro" id="IPR018490">
    <property type="entry name" value="cNMP-bd_dom_sf"/>
</dbReference>
<name>A8Y2G3_CAEBR</name>
<dbReference type="GO" id="GO:0005223">
    <property type="term" value="F:intracellularly cGMP-activated cation channel activity"/>
    <property type="evidence" value="ECO:0000318"/>
    <property type="project" value="GO_Central"/>
</dbReference>
<evidence type="ECO:0000256" key="3">
    <source>
        <dbReference type="ARBA" id="ARBA00022692"/>
    </source>
</evidence>
<gene>
    <name evidence="13" type="primary">che-6</name>
    <name evidence="11 13" type="ORF">CBG22517</name>
    <name evidence="11" type="ORF">CBG_22517</name>
</gene>
<dbReference type="PANTHER" id="PTHR45638:SF15">
    <property type="entry name" value="CYCLIC NUCLEOTIDE-BINDING DOMAIN-CONTAINING PROTEIN"/>
    <property type="match status" value="1"/>
</dbReference>
<keyword evidence="8" id="KW-0407">Ion channel</keyword>
<dbReference type="Pfam" id="PF00027">
    <property type="entry name" value="cNMP_binding"/>
    <property type="match status" value="1"/>
</dbReference>
<reference evidence="11 12" key="1">
    <citation type="journal article" date="2003" name="PLoS Biol.">
        <title>The genome sequence of Caenorhabditis briggsae: a platform for comparative genomics.</title>
        <authorList>
            <person name="Stein L.D."/>
            <person name="Bao Z."/>
            <person name="Blasiar D."/>
            <person name="Blumenthal T."/>
            <person name="Brent M.R."/>
            <person name="Chen N."/>
            <person name="Chinwalla A."/>
            <person name="Clarke L."/>
            <person name="Clee C."/>
            <person name="Coghlan A."/>
            <person name="Coulson A."/>
            <person name="D'Eustachio P."/>
            <person name="Fitch D.H."/>
            <person name="Fulton L.A."/>
            <person name="Fulton R.E."/>
            <person name="Griffiths-Jones S."/>
            <person name="Harris T.W."/>
            <person name="Hillier L.W."/>
            <person name="Kamath R."/>
            <person name="Kuwabara P.E."/>
            <person name="Mardis E.R."/>
            <person name="Marra M.A."/>
            <person name="Miner T.L."/>
            <person name="Minx P."/>
            <person name="Mullikin J.C."/>
            <person name="Plumb R.W."/>
            <person name="Rogers J."/>
            <person name="Schein J.E."/>
            <person name="Sohrmann M."/>
            <person name="Spieth J."/>
            <person name="Stajich J.E."/>
            <person name="Wei C."/>
            <person name="Willey D."/>
            <person name="Wilson R.K."/>
            <person name="Durbin R."/>
            <person name="Waterston R.H."/>
        </authorList>
    </citation>
    <scope>NUCLEOTIDE SEQUENCE [LARGE SCALE GENOMIC DNA]</scope>
    <source>
        <strain evidence="11 12">AF16</strain>
    </source>
</reference>
<keyword evidence="3 9" id="KW-0812">Transmembrane</keyword>
<keyword evidence="2" id="KW-0813">Transport</keyword>
<dbReference type="eggNOG" id="KOG0500">
    <property type="taxonomic scope" value="Eukaryota"/>
</dbReference>
<dbReference type="Gene3D" id="1.10.287.630">
    <property type="entry name" value="Helix hairpin bin"/>
    <property type="match status" value="1"/>
</dbReference>